<reference evidence="2" key="1">
    <citation type="submission" date="2018-02" db="EMBL/GenBank/DDBJ databases">
        <authorList>
            <person name="Hausmann B."/>
        </authorList>
    </citation>
    <scope>NUCLEOTIDE SEQUENCE [LARGE SCALE GENOMIC DNA]</scope>
    <source>
        <strain evidence="2">Peat soil MAG SbF1</strain>
    </source>
</reference>
<sequence>MKQSVQFAEDETSYKIVLIDEEKNEYLLEKKVEPDDKTVIIGLTKQGQVVIKEVDFPKNSVYTSEDVQDTANRIQQRFHQEGCRSCTVIGEANNTKQTFILPTPKQILNDIFDRIQ</sequence>
<name>A0A2U3LCF5_9FIRM</name>
<organism evidence="1 2">
    <name type="scientific">Candidatus Desulfosporosinus infrequens</name>
    <dbReference type="NCBI Taxonomy" id="2043169"/>
    <lineage>
        <taxon>Bacteria</taxon>
        <taxon>Bacillati</taxon>
        <taxon>Bacillota</taxon>
        <taxon>Clostridia</taxon>
        <taxon>Eubacteriales</taxon>
        <taxon>Desulfitobacteriaceae</taxon>
        <taxon>Desulfosporosinus</taxon>
    </lineage>
</organism>
<protein>
    <submittedName>
        <fullName evidence="1">Uncharacterized protein</fullName>
    </submittedName>
</protein>
<proteinExistence type="predicted"/>
<gene>
    <name evidence="1" type="ORF">SBF1_4590002</name>
</gene>
<accession>A0A2U3LCF5</accession>
<dbReference type="EMBL" id="OMOF01000400">
    <property type="protein sequence ID" value="SPF49615.1"/>
    <property type="molecule type" value="Genomic_DNA"/>
</dbReference>
<dbReference type="Proteomes" id="UP000238916">
    <property type="component" value="Unassembled WGS sequence"/>
</dbReference>
<evidence type="ECO:0000313" key="1">
    <source>
        <dbReference type="EMBL" id="SPF49615.1"/>
    </source>
</evidence>
<dbReference type="AlphaFoldDB" id="A0A2U3LCF5"/>
<evidence type="ECO:0000313" key="2">
    <source>
        <dbReference type="Proteomes" id="UP000238916"/>
    </source>
</evidence>